<dbReference type="PANTHER" id="PTHR31736:SF9">
    <property type="entry name" value="ENDO-XYLOGALACTURONAN HYDROLASE A-RELATED"/>
    <property type="match status" value="1"/>
</dbReference>
<keyword evidence="11" id="KW-1185">Reference proteome</keyword>
<evidence type="ECO:0000256" key="1">
    <source>
        <dbReference type="ARBA" id="ARBA00008834"/>
    </source>
</evidence>
<keyword evidence="4" id="KW-0325">Glycoprotein</keyword>
<dbReference type="InterPro" id="IPR011050">
    <property type="entry name" value="Pectin_lyase_fold/virulence"/>
</dbReference>
<sequence length="572" mass="62441">MTEPTLSKLRIYPVPAGAVLQHDLIVRVRPIERGSRSTISADSHVISRNAAHTPAQSGEWQTVPTYRVNVDMHDVSAASMAYFDFDGTVEIEITQPGWWYCYTADVRPLSRGITPTIEPQRVTFILDEPANLSVEINRNRSHNLHLFAGSLTHADELDGRNIAADVVVEGRTDGPNTLGRDVLLQLENIRHGRPADAGYLDGTRFRGAIDAGVADGGDGASVGVDTVANADRDAVIAPTRNLVIRVKPGHYCIEDCVLNLPSHTTLILEGGTILEGALRIANAEDVHIMGRGILHLADFKRFSGTCAITVANSRNVTIDGICCINPPHYTVMLGSSRGVAIRDLKSFSCEGWSDGIDMMSCSDVTISGCFLRTSDDCIAIYGSRWEFRGDTTNVAVRDCVLWSDVAHPTMIGTHGDYLRGGGRSDGRGDERGGDVIENVTFENIDVLEHNEYQPGYLGVMAINVGDGNLARDVTYRDVRVEPFRHGRVFDFEVKRNPDYNPIPGRGIEHVTVEHVRIADGSGEEPSLIAGYDETRTVRDVRFVDVSRGGRRCMTAEELGVDVGPHATGIQVE</sequence>
<dbReference type="InterPro" id="IPR000743">
    <property type="entry name" value="Glyco_hydro_28"/>
</dbReference>
<evidence type="ECO:0000256" key="4">
    <source>
        <dbReference type="ARBA" id="ARBA00023180"/>
    </source>
</evidence>
<keyword evidence="5" id="KW-0119">Carbohydrate metabolism</keyword>
<comment type="caution">
    <text evidence="10">The sequence shown here is derived from an EMBL/GenBank/DDBJ whole genome shotgun (WGS) entry which is preliminary data.</text>
</comment>
<protein>
    <submittedName>
        <fullName evidence="10">Uncharacterized protein</fullName>
    </submittedName>
</protein>
<name>A0A229VZ16_9BIFI</name>
<dbReference type="PANTHER" id="PTHR31736">
    <property type="match status" value="1"/>
</dbReference>
<dbReference type="OrthoDB" id="9795222at2"/>
<evidence type="ECO:0000256" key="2">
    <source>
        <dbReference type="ARBA" id="ARBA00022737"/>
    </source>
</evidence>
<keyword evidence="7" id="KW-0624">Polysaccharide degradation</keyword>
<gene>
    <name evidence="10" type="ORF">Tam10B_0798</name>
</gene>
<comment type="similarity">
    <text evidence="1 9">Belongs to the glycosyl hydrolase 28 family.</text>
</comment>
<evidence type="ECO:0000256" key="6">
    <source>
        <dbReference type="ARBA" id="ARBA00023295"/>
    </source>
</evidence>
<evidence type="ECO:0000256" key="8">
    <source>
        <dbReference type="ARBA" id="ARBA00037278"/>
    </source>
</evidence>
<accession>A0A229VZ16</accession>
<evidence type="ECO:0000256" key="9">
    <source>
        <dbReference type="RuleBase" id="RU361169"/>
    </source>
</evidence>
<organism evidence="10 11">
    <name type="scientific">Bifidobacterium vansinderenii</name>
    <dbReference type="NCBI Taxonomy" id="1984871"/>
    <lineage>
        <taxon>Bacteria</taxon>
        <taxon>Bacillati</taxon>
        <taxon>Actinomycetota</taxon>
        <taxon>Actinomycetes</taxon>
        <taxon>Bifidobacteriales</taxon>
        <taxon>Bifidobacteriaceae</taxon>
        <taxon>Bifidobacterium</taxon>
    </lineage>
</organism>
<dbReference type="InterPro" id="IPR012334">
    <property type="entry name" value="Pectin_lyas_fold"/>
</dbReference>
<reference evidence="10 11" key="1">
    <citation type="submission" date="2017-05" db="EMBL/GenBank/DDBJ databases">
        <title>Bifidobacterium vansinderenii sp. nov.</title>
        <authorList>
            <person name="Lugli G.A."/>
            <person name="Duranti S."/>
            <person name="Mangifesta M."/>
        </authorList>
    </citation>
    <scope>NUCLEOTIDE SEQUENCE [LARGE SCALE GENOMIC DNA]</scope>
    <source>
        <strain evidence="10 11">Tam10B</strain>
    </source>
</reference>
<dbReference type="Gene3D" id="2.160.20.10">
    <property type="entry name" value="Single-stranded right-handed beta-helix, Pectin lyase-like"/>
    <property type="match status" value="1"/>
</dbReference>
<keyword evidence="2" id="KW-0677">Repeat</keyword>
<evidence type="ECO:0000313" key="10">
    <source>
        <dbReference type="EMBL" id="OXN00842.1"/>
    </source>
</evidence>
<dbReference type="Proteomes" id="UP000215433">
    <property type="component" value="Unassembled WGS sequence"/>
</dbReference>
<evidence type="ECO:0000256" key="7">
    <source>
        <dbReference type="ARBA" id="ARBA00023326"/>
    </source>
</evidence>
<proteinExistence type="inferred from homology"/>
<evidence type="ECO:0000256" key="5">
    <source>
        <dbReference type="ARBA" id="ARBA00023277"/>
    </source>
</evidence>
<dbReference type="AlphaFoldDB" id="A0A229VZ16"/>
<evidence type="ECO:0000256" key="3">
    <source>
        <dbReference type="ARBA" id="ARBA00022801"/>
    </source>
</evidence>
<dbReference type="SUPFAM" id="SSF51126">
    <property type="entry name" value="Pectin lyase-like"/>
    <property type="match status" value="1"/>
</dbReference>
<dbReference type="GO" id="GO:0004650">
    <property type="term" value="F:polygalacturonase activity"/>
    <property type="evidence" value="ECO:0007669"/>
    <property type="project" value="InterPro"/>
</dbReference>
<dbReference type="Pfam" id="PF00295">
    <property type="entry name" value="Glyco_hydro_28"/>
    <property type="match status" value="1"/>
</dbReference>
<dbReference type="RefSeq" id="WP_093959974.1">
    <property type="nucleotide sequence ID" value="NZ_NEWD01000007.1"/>
</dbReference>
<evidence type="ECO:0000313" key="11">
    <source>
        <dbReference type="Proteomes" id="UP000215433"/>
    </source>
</evidence>
<keyword evidence="3 9" id="KW-0378">Hydrolase</keyword>
<dbReference type="GO" id="GO:0000272">
    <property type="term" value="P:polysaccharide catabolic process"/>
    <property type="evidence" value="ECO:0007669"/>
    <property type="project" value="UniProtKB-KW"/>
</dbReference>
<keyword evidence="6 9" id="KW-0326">Glycosidase</keyword>
<dbReference type="EMBL" id="NEWD01000007">
    <property type="protein sequence ID" value="OXN00842.1"/>
    <property type="molecule type" value="Genomic_DNA"/>
</dbReference>
<comment type="function">
    <text evidence="8">Pectinolytic enzyme involved in the degradation of xylogalacturonan (xga), a galacturonan backbone heavily substituted with xylose, and which is one important component of the hairy regions of pectin. Activity requires a galacturonic acid backbone substituted with xylose.</text>
</comment>